<organism evidence="2 3">
    <name type="scientific">Conidiobolus coronatus (strain ATCC 28846 / CBS 209.66 / NRRL 28638)</name>
    <name type="common">Delacroixia coronata</name>
    <dbReference type="NCBI Taxonomy" id="796925"/>
    <lineage>
        <taxon>Eukaryota</taxon>
        <taxon>Fungi</taxon>
        <taxon>Fungi incertae sedis</taxon>
        <taxon>Zoopagomycota</taxon>
        <taxon>Entomophthoromycotina</taxon>
        <taxon>Entomophthoromycetes</taxon>
        <taxon>Entomophthorales</taxon>
        <taxon>Ancylistaceae</taxon>
        <taxon>Conidiobolus</taxon>
    </lineage>
</organism>
<feature type="signal peptide" evidence="1">
    <location>
        <begin position="1"/>
        <end position="16"/>
    </location>
</feature>
<keyword evidence="1" id="KW-0732">Signal</keyword>
<evidence type="ECO:0000256" key="1">
    <source>
        <dbReference type="SAM" id="SignalP"/>
    </source>
</evidence>
<protein>
    <submittedName>
        <fullName evidence="2">Uncharacterized protein</fullName>
    </submittedName>
</protein>
<keyword evidence="3" id="KW-1185">Reference proteome</keyword>
<gene>
    <name evidence="2" type="ORF">CONCODRAFT_18747</name>
</gene>
<dbReference type="Proteomes" id="UP000070444">
    <property type="component" value="Unassembled WGS sequence"/>
</dbReference>
<sequence length="167" mass="18502">MVSFKSIIFAFSLVIAAPVQESENGSLAEQSEENFFDNGWGFDNWGGNGGYYRRNGGWGGFGGHHGGNYYRRNGGWGDFGGHHGGNYYRRNEGWGAVAHVLKSKNSELTEQSEDSFLYSGWLIDIWGGNSGYYRRVVAEDGTTSMKITTNITGYGKTLIINIDLIFL</sequence>
<evidence type="ECO:0000313" key="2">
    <source>
        <dbReference type="EMBL" id="KXN68836.1"/>
    </source>
</evidence>
<dbReference type="EMBL" id="KQ964558">
    <property type="protein sequence ID" value="KXN68836.1"/>
    <property type="molecule type" value="Genomic_DNA"/>
</dbReference>
<reference evidence="2 3" key="1">
    <citation type="journal article" date="2015" name="Genome Biol. Evol.">
        <title>Phylogenomic analyses indicate that early fungi evolved digesting cell walls of algal ancestors of land plants.</title>
        <authorList>
            <person name="Chang Y."/>
            <person name="Wang S."/>
            <person name="Sekimoto S."/>
            <person name="Aerts A.L."/>
            <person name="Choi C."/>
            <person name="Clum A."/>
            <person name="LaButti K.M."/>
            <person name="Lindquist E.A."/>
            <person name="Yee Ngan C."/>
            <person name="Ohm R.A."/>
            <person name="Salamov A.A."/>
            <person name="Grigoriev I.V."/>
            <person name="Spatafora J.W."/>
            <person name="Berbee M.L."/>
        </authorList>
    </citation>
    <scope>NUCLEOTIDE SEQUENCE [LARGE SCALE GENOMIC DNA]</scope>
    <source>
        <strain evidence="2 3">NRRL 28638</strain>
    </source>
</reference>
<name>A0A137P190_CONC2</name>
<accession>A0A137P190</accession>
<feature type="chain" id="PRO_5007294367" evidence="1">
    <location>
        <begin position="17"/>
        <end position="167"/>
    </location>
</feature>
<evidence type="ECO:0000313" key="3">
    <source>
        <dbReference type="Proteomes" id="UP000070444"/>
    </source>
</evidence>
<proteinExistence type="predicted"/>
<dbReference type="AlphaFoldDB" id="A0A137P190"/>